<evidence type="ECO:0000259" key="16">
    <source>
        <dbReference type="SMART" id="SM00079"/>
    </source>
</evidence>
<evidence type="ECO:0000256" key="6">
    <source>
        <dbReference type="ARBA" id="ARBA00022989"/>
    </source>
</evidence>
<dbReference type="SUPFAM" id="SSF53822">
    <property type="entry name" value="Periplasmic binding protein-like I"/>
    <property type="match status" value="1"/>
</dbReference>
<sequence>MELCVTTVGCAVLVFLRAKIAMEMAVEDINSDPRILNGTQLRMVMEDPKCSAFMGSVRALQMIEKEVVAIVGPQSSAIACIISHIANGLHIPVISYAATNPTLSSLQFPYFLRTTATDSNQMAAIADIIDFYGWKEIIAVFVDNDYGRNGVTALGHELGRKSATISYKLPLCPEYNISEISNVLNKSKALGPRVYVVHIDPDPSLKFFRIVKDLDMITSNYIWLTTDWLSSTLDSLPGDGDSLEILQGVVTLRPYIPNNPKKKAFTARWRNMQLKAKFTTYGLYAYDTVWLVARSIDRFLKENGGLTFSLNNNLQLGNLKVFDGGKLLLKLITSSNFTGLTGKVQFDADRNRGGIDYEIINIVKGTTYKVGYWSNETGLSIQSPKSLKGNKGSYSREAQKLSNITWPGGKVEKPRGWVIATTEKPLIIGFPKRVGFSDFVTDLNYNHSAQGYCIDLFVEVQKLVPYEVPFRFEPFGDGLKNPNYDELVRLVADGVFDAAVGDIAITTNRIKLVDFTQPFCATGLVVVAPIVNSTSTGWVFVKPFTLEMWCSTAASFVIVAVVIWMLEHRVNDDFRGPPRRQLKTMFLFSFSTLFKANYENPISTLGRIVMVVWLFLLLVIKSSYTASLSSIFTVQQLSTSITGIDSLISSGLPVGYQEGSFAYSYMKNNLNIHASRLISLGSREEYESALRRGPTNGGVAAIVDEKPYVELFLSTQTDFGILGLPFTRSAWGFAFRKDSPLAVDMSIAILKLTESGQLQKIKKKWFCKSGCSDERRRKLEPNQLNLSSFWALYSLCGTFALMAFFLFLIRAIRQYIRYKRRQMDTSSPTPSISSSIFFSQAVHNFLKFIDEKEEAIKKMFAQPAIPPTQG</sequence>
<evidence type="ECO:0000256" key="1">
    <source>
        <dbReference type="ARBA" id="ARBA00004141"/>
    </source>
</evidence>
<comment type="subcellular location">
    <subcellularLocation>
        <location evidence="1">Membrane</location>
        <topology evidence="1">Multi-pass membrane protein</topology>
    </subcellularLocation>
</comment>
<keyword evidence="10" id="KW-0325">Glycoprotein</keyword>
<feature type="signal peptide" evidence="15">
    <location>
        <begin position="1"/>
        <end position="21"/>
    </location>
</feature>
<dbReference type="InterPro" id="IPR028082">
    <property type="entry name" value="Peripla_BP_I"/>
</dbReference>
<keyword evidence="9 13" id="KW-0675">Receptor</keyword>
<evidence type="ECO:0000256" key="8">
    <source>
        <dbReference type="ARBA" id="ARBA00023136"/>
    </source>
</evidence>
<evidence type="ECO:0000256" key="14">
    <source>
        <dbReference type="SAM" id="Phobius"/>
    </source>
</evidence>
<dbReference type="InterPro" id="IPR015683">
    <property type="entry name" value="Ionotropic_Glu_rcpt"/>
</dbReference>
<evidence type="ECO:0000313" key="17">
    <source>
        <dbReference type="EMBL" id="KAL0405413.1"/>
    </source>
</evidence>
<reference evidence="17" key="1">
    <citation type="submission" date="2020-06" db="EMBL/GenBank/DDBJ databases">
        <authorList>
            <person name="Li T."/>
            <person name="Hu X."/>
            <person name="Zhang T."/>
            <person name="Song X."/>
            <person name="Zhang H."/>
            <person name="Dai N."/>
            <person name="Sheng W."/>
            <person name="Hou X."/>
            <person name="Wei L."/>
        </authorList>
    </citation>
    <scope>NUCLEOTIDE SEQUENCE</scope>
    <source>
        <strain evidence="17">KEN1</strain>
        <tissue evidence="17">Leaf</tissue>
    </source>
</reference>
<comment type="function">
    <text evidence="13">Glutamate-gated receptor that probably acts as non-selective cation channel.</text>
</comment>
<evidence type="ECO:0000256" key="5">
    <source>
        <dbReference type="ARBA" id="ARBA00022729"/>
    </source>
</evidence>
<dbReference type="CDD" id="cd13686">
    <property type="entry name" value="GluR_Plant"/>
    <property type="match status" value="1"/>
</dbReference>
<comment type="similarity">
    <text evidence="2 13">Belongs to the glutamate-gated ion channel (TC 1.A.10.1) family.</text>
</comment>
<keyword evidence="12 13" id="KW-0407">Ion channel</keyword>
<name>A0AAW2TLN7_9LAMI</name>
<organism evidence="17">
    <name type="scientific">Sesamum latifolium</name>
    <dbReference type="NCBI Taxonomy" id="2727402"/>
    <lineage>
        <taxon>Eukaryota</taxon>
        <taxon>Viridiplantae</taxon>
        <taxon>Streptophyta</taxon>
        <taxon>Embryophyta</taxon>
        <taxon>Tracheophyta</taxon>
        <taxon>Spermatophyta</taxon>
        <taxon>Magnoliopsida</taxon>
        <taxon>eudicotyledons</taxon>
        <taxon>Gunneridae</taxon>
        <taxon>Pentapetalae</taxon>
        <taxon>asterids</taxon>
        <taxon>lamiids</taxon>
        <taxon>Lamiales</taxon>
        <taxon>Pedaliaceae</taxon>
        <taxon>Sesamum</taxon>
    </lineage>
</organism>
<dbReference type="Pfam" id="PF00060">
    <property type="entry name" value="Lig_chan"/>
    <property type="match status" value="1"/>
</dbReference>
<comment type="caution">
    <text evidence="17">The sequence shown here is derived from an EMBL/GenBank/DDBJ whole genome shotgun (WGS) entry which is preliminary data.</text>
</comment>
<evidence type="ECO:0000256" key="10">
    <source>
        <dbReference type="ARBA" id="ARBA00023180"/>
    </source>
</evidence>
<keyword evidence="4 14" id="KW-0812">Transmembrane</keyword>
<evidence type="ECO:0000256" key="11">
    <source>
        <dbReference type="ARBA" id="ARBA00023286"/>
    </source>
</evidence>
<dbReference type="GO" id="GO:1901701">
    <property type="term" value="P:cellular response to oxygen-containing compound"/>
    <property type="evidence" value="ECO:0007669"/>
    <property type="project" value="UniProtKB-ARBA"/>
</dbReference>
<feature type="domain" description="Ionotropic glutamate receptor C-terminal" evidence="16">
    <location>
        <begin position="427"/>
        <end position="768"/>
    </location>
</feature>
<keyword evidence="3 13" id="KW-0813">Transport</keyword>
<dbReference type="Pfam" id="PF10613">
    <property type="entry name" value="Lig_chan-Glu_bd"/>
    <property type="match status" value="1"/>
</dbReference>
<dbReference type="PANTHER" id="PTHR18966">
    <property type="entry name" value="IONOTROPIC GLUTAMATE RECEPTOR"/>
    <property type="match status" value="1"/>
</dbReference>
<protein>
    <recommendedName>
        <fullName evidence="13">Glutamate receptor</fullName>
    </recommendedName>
</protein>
<dbReference type="EMBL" id="JACGWN010000014">
    <property type="protein sequence ID" value="KAL0405413.1"/>
    <property type="molecule type" value="Genomic_DNA"/>
</dbReference>
<dbReference type="SUPFAM" id="SSF53850">
    <property type="entry name" value="Periplasmic binding protein-like II"/>
    <property type="match status" value="1"/>
</dbReference>
<dbReference type="FunFam" id="3.40.190.10:FF:000175">
    <property type="entry name" value="Glutamate receptor"/>
    <property type="match status" value="1"/>
</dbReference>
<dbReference type="Pfam" id="PF01094">
    <property type="entry name" value="ANF_receptor"/>
    <property type="match status" value="1"/>
</dbReference>
<evidence type="ECO:0000256" key="2">
    <source>
        <dbReference type="ARBA" id="ARBA00008685"/>
    </source>
</evidence>
<feature type="transmembrane region" description="Helical" evidence="14">
    <location>
        <begin position="548"/>
        <end position="566"/>
    </location>
</feature>
<feature type="chain" id="PRO_5043654797" description="Glutamate receptor" evidence="15">
    <location>
        <begin position="22"/>
        <end position="870"/>
    </location>
</feature>
<dbReference type="GO" id="GO:0009611">
    <property type="term" value="P:response to wounding"/>
    <property type="evidence" value="ECO:0007669"/>
    <property type="project" value="UniProtKB-ARBA"/>
</dbReference>
<dbReference type="FunFam" id="3.40.190.10:FF:000054">
    <property type="entry name" value="Glutamate receptor"/>
    <property type="match status" value="1"/>
</dbReference>
<proteinExistence type="inferred from homology"/>
<dbReference type="InterPro" id="IPR019594">
    <property type="entry name" value="Glu/Gly-bd"/>
</dbReference>
<dbReference type="PIRSF" id="PIRSF037090">
    <property type="entry name" value="Iontro_Glu-like_rcpt_pln"/>
    <property type="match status" value="1"/>
</dbReference>
<dbReference type="GO" id="GO:0007165">
    <property type="term" value="P:signal transduction"/>
    <property type="evidence" value="ECO:0007669"/>
    <property type="project" value="UniProtKB-ARBA"/>
</dbReference>
<evidence type="ECO:0000256" key="4">
    <source>
        <dbReference type="ARBA" id="ARBA00022692"/>
    </source>
</evidence>
<dbReference type="Gene3D" id="3.40.50.2300">
    <property type="match status" value="2"/>
</dbReference>
<dbReference type="SMART" id="SM00079">
    <property type="entry name" value="PBPe"/>
    <property type="match status" value="1"/>
</dbReference>
<dbReference type="GO" id="GO:0016020">
    <property type="term" value="C:membrane"/>
    <property type="evidence" value="ECO:0007669"/>
    <property type="project" value="UniProtKB-SubCell"/>
</dbReference>
<dbReference type="CDD" id="cd19990">
    <property type="entry name" value="PBP1_GABAb_receptor_plant"/>
    <property type="match status" value="1"/>
</dbReference>
<dbReference type="AlphaFoldDB" id="A0AAW2TLN7"/>
<dbReference type="InterPro" id="IPR001828">
    <property type="entry name" value="ANF_lig-bd_rcpt"/>
</dbReference>
<evidence type="ECO:0000256" key="7">
    <source>
        <dbReference type="ARBA" id="ARBA00023065"/>
    </source>
</evidence>
<reference evidence="17" key="2">
    <citation type="journal article" date="2024" name="Plant">
        <title>Genomic evolution and insights into agronomic trait innovations of Sesamum species.</title>
        <authorList>
            <person name="Miao H."/>
            <person name="Wang L."/>
            <person name="Qu L."/>
            <person name="Liu H."/>
            <person name="Sun Y."/>
            <person name="Le M."/>
            <person name="Wang Q."/>
            <person name="Wei S."/>
            <person name="Zheng Y."/>
            <person name="Lin W."/>
            <person name="Duan Y."/>
            <person name="Cao H."/>
            <person name="Xiong S."/>
            <person name="Wang X."/>
            <person name="Wei L."/>
            <person name="Li C."/>
            <person name="Ma Q."/>
            <person name="Ju M."/>
            <person name="Zhao R."/>
            <person name="Li G."/>
            <person name="Mu C."/>
            <person name="Tian Q."/>
            <person name="Mei H."/>
            <person name="Zhang T."/>
            <person name="Gao T."/>
            <person name="Zhang H."/>
        </authorList>
    </citation>
    <scope>NUCLEOTIDE SEQUENCE</scope>
    <source>
        <strain evidence="17">KEN1</strain>
    </source>
</reference>
<evidence type="ECO:0000256" key="9">
    <source>
        <dbReference type="ARBA" id="ARBA00023170"/>
    </source>
</evidence>
<accession>A0AAW2TLN7</accession>
<feature type="transmembrane region" description="Helical" evidence="14">
    <location>
        <begin position="790"/>
        <end position="812"/>
    </location>
</feature>
<keyword evidence="8 13" id="KW-0472">Membrane</keyword>
<keyword evidence="7 13" id="KW-0406">Ion transport</keyword>
<dbReference type="InterPro" id="IPR001320">
    <property type="entry name" value="Iontro_rcpt_C"/>
</dbReference>
<evidence type="ECO:0000256" key="15">
    <source>
        <dbReference type="SAM" id="SignalP"/>
    </source>
</evidence>
<dbReference type="InterPro" id="IPR017103">
    <property type="entry name" value="Iontropic_Glu_rcpt_pln"/>
</dbReference>
<gene>
    <name evidence="17" type="ORF">Slati_3855200</name>
</gene>
<keyword evidence="6 14" id="KW-1133">Transmembrane helix</keyword>
<keyword evidence="5 15" id="KW-0732">Signal</keyword>
<dbReference type="Gene3D" id="3.40.190.10">
    <property type="entry name" value="Periplasmic binding protein-like II"/>
    <property type="match status" value="2"/>
</dbReference>
<dbReference type="GO" id="GO:0015276">
    <property type="term" value="F:ligand-gated monoatomic ion channel activity"/>
    <property type="evidence" value="ECO:0007669"/>
    <property type="project" value="InterPro"/>
</dbReference>
<evidence type="ECO:0000256" key="13">
    <source>
        <dbReference type="PIRNR" id="PIRNR037090"/>
    </source>
</evidence>
<dbReference type="FunFam" id="3.40.50.2300:FF:000081">
    <property type="entry name" value="Glutamate receptor"/>
    <property type="match status" value="1"/>
</dbReference>
<evidence type="ECO:0000256" key="12">
    <source>
        <dbReference type="ARBA" id="ARBA00023303"/>
    </source>
</evidence>
<evidence type="ECO:0000256" key="3">
    <source>
        <dbReference type="ARBA" id="ARBA00022448"/>
    </source>
</evidence>
<dbReference type="Gene3D" id="1.10.287.70">
    <property type="match status" value="1"/>
</dbReference>
<dbReference type="InterPro" id="IPR044440">
    <property type="entry name" value="GABAb_receptor_plant_PBP1"/>
</dbReference>
<keyword evidence="11 13" id="KW-1071">Ligand-gated ion channel</keyword>
<dbReference type="FunFam" id="1.10.287.70:FF:000037">
    <property type="entry name" value="Glutamate receptor"/>
    <property type="match status" value="1"/>
</dbReference>
<feature type="transmembrane region" description="Helical" evidence="14">
    <location>
        <begin position="605"/>
        <end position="624"/>
    </location>
</feature>
<dbReference type="PRINTS" id="PR01176">
    <property type="entry name" value="GABABRECEPTR"/>
</dbReference>